<evidence type="ECO:0000313" key="1">
    <source>
        <dbReference type="EMBL" id="GIJ06690.1"/>
    </source>
</evidence>
<dbReference type="InterPro" id="IPR036906">
    <property type="entry name" value="ATPase_V1_fsu_sf"/>
</dbReference>
<dbReference type="EMBL" id="BOOY01000044">
    <property type="protein sequence ID" value="GIJ06690.1"/>
    <property type="molecule type" value="Genomic_DNA"/>
</dbReference>
<evidence type="ECO:0000313" key="2">
    <source>
        <dbReference type="Proteomes" id="UP000652013"/>
    </source>
</evidence>
<proteinExistence type="predicted"/>
<name>A0A8J4DMZ0_9ACTN</name>
<reference evidence="1" key="1">
    <citation type="submission" date="2021-01" db="EMBL/GenBank/DDBJ databases">
        <title>Whole genome shotgun sequence of Spirilliplanes yamanashiensis NBRC 15828.</title>
        <authorList>
            <person name="Komaki H."/>
            <person name="Tamura T."/>
        </authorList>
    </citation>
    <scope>NUCLEOTIDE SEQUENCE</scope>
    <source>
        <strain evidence="1">NBRC 15828</strain>
    </source>
</reference>
<accession>A0A8J4DMZ0</accession>
<gene>
    <name evidence="1" type="ORF">Sya03_60420</name>
</gene>
<protein>
    <submittedName>
        <fullName evidence="1">Uncharacterized protein</fullName>
    </submittedName>
</protein>
<comment type="caution">
    <text evidence="1">The sequence shown here is derived from an EMBL/GenBank/DDBJ whole genome shotgun (WGS) entry which is preliminary data.</text>
</comment>
<dbReference type="Gene3D" id="3.40.50.10580">
    <property type="entry name" value="ATPase, V1 complex, subunit F"/>
    <property type="match status" value="1"/>
</dbReference>
<sequence>MAIIGDPVLIRGWALAGVLPLPAADAAAARAAWAALPADVGLVVLTPHAAAALERGPDRPAVLRAVLP</sequence>
<dbReference type="GO" id="GO:0034220">
    <property type="term" value="P:monoatomic ion transmembrane transport"/>
    <property type="evidence" value="ECO:0007669"/>
    <property type="project" value="InterPro"/>
</dbReference>
<dbReference type="Proteomes" id="UP000652013">
    <property type="component" value="Unassembled WGS sequence"/>
</dbReference>
<dbReference type="RefSeq" id="WP_203941857.1">
    <property type="nucleotide sequence ID" value="NZ_BAAAGJ010000021.1"/>
</dbReference>
<organism evidence="1 2">
    <name type="scientific">Spirilliplanes yamanashiensis</name>
    <dbReference type="NCBI Taxonomy" id="42233"/>
    <lineage>
        <taxon>Bacteria</taxon>
        <taxon>Bacillati</taxon>
        <taxon>Actinomycetota</taxon>
        <taxon>Actinomycetes</taxon>
        <taxon>Micromonosporales</taxon>
        <taxon>Micromonosporaceae</taxon>
        <taxon>Spirilliplanes</taxon>
    </lineage>
</organism>
<dbReference type="AlphaFoldDB" id="A0A8J4DMZ0"/>
<keyword evidence="2" id="KW-1185">Reference proteome</keyword>